<dbReference type="Proteomes" id="UP000002016">
    <property type="component" value="Chromosome"/>
</dbReference>
<dbReference type="InterPro" id="IPR036866">
    <property type="entry name" value="RibonucZ/Hydroxyglut_hydro"/>
</dbReference>
<dbReference type="RefSeq" id="WP_012003858.1">
    <property type="nucleotide sequence ID" value="NC_009828.1"/>
</dbReference>
<evidence type="ECO:0000313" key="2">
    <source>
        <dbReference type="EMBL" id="ABV34382.1"/>
    </source>
</evidence>
<evidence type="ECO:0000313" key="3">
    <source>
        <dbReference type="Proteomes" id="UP000002016"/>
    </source>
</evidence>
<dbReference type="OrthoDB" id="420651at2"/>
<sequence>MIQKLSNKVYMVGGDGSANVVIIVDSKGAIVVDTSLFEEKARKIREFIEGVLKKRIYLVINTHYHPDHCFGNIVFDDVQILSSSLTKKKMSLMDADYLKDLPMIKKPVLPSITFEEDWCDEYLQIAKLGGHTPDSSVVIVRDEKILVAGDLVFNGFHPEIVSDSNLEQWITILEDLRRRHFNWVIPGHGEPMGMVSIDLMVRYLSKIKRLLAGTVTYAEILSDDNFSRREFPELFSWGIENLLSVQRAR</sequence>
<dbReference type="SUPFAM" id="SSF56281">
    <property type="entry name" value="Metallo-hydrolase/oxidoreductase"/>
    <property type="match status" value="1"/>
</dbReference>
<feature type="domain" description="Metallo-beta-lactamase" evidence="1">
    <location>
        <begin position="17"/>
        <end position="188"/>
    </location>
</feature>
<dbReference type="Gene3D" id="3.60.15.10">
    <property type="entry name" value="Ribonuclease Z/Hydroxyacylglutathione hydrolase-like"/>
    <property type="match status" value="1"/>
</dbReference>
<reference evidence="2 3" key="1">
    <citation type="submission" date="2007-08" db="EMBL/GenBank/DDBJ databases">
        <title>Complete sequence of Thermotoga lettingae TMO.</title>
        <authorList>
            <consortium name="US DOE Joint Genome Institute"/>
            <person name="Copeland A."/>
            <person name="Lucas S."/>
            <person name="Lapidus A."/>
            <person name="Barry K."/>
            <person name="Glavina del Rio T."/>
            <person name="Dalin E."/>
            <person name="Tice H."/>
            <person name="Pitluck S."/>
            <person name="Foster B."/>
            <person name="Bruce D."/>
            <person name="Schmutz J."/>
            <person name="Larimer F."/>
            <person name="Land M."/>
            <person name="Hauser L."/>
            <person name="Kyrpides N."/>
            <person name="Mikhailova N."/>
            <person name="Nelson K."/>
            <person name="Gogarten J.P."/>
            <person name="Noll K."/>
            <person name="Richardson P."/>
        </authorList>
    </citation>
    <scope>NUCLEOTIDE SEQUENCE [LARGE SCALE GENOMIC DNA]</scope>
    <source>
        <strain evidence="3">ATCC BAA-301 / DSM 14385 / NBRC 107922 / TMO</strain>
    </source>
</reference>
<name>A8F898_PSELT</name>
<reference evidence="2 3" key="2">
    <citation type="journal article" date="2009" name="Proc. Natl. Acad. Sci. U.S.A.">
        <title>On the chimeric nature, thermophilic origin, and phylogenetic placement of the Thermotogales.</title>
        <authorList>
            <person name="Zhaxybayeva O."/>
            <person name="Swithers K.S."/>
            <person name="Lapierre P."/>
            <person name="Fournier G.P."/>
            <person name="Bickhart D.M."/>
            <person name="DeBoy R.T."/>
            <person name="Nelson K.E."/>
            <person name="Nesbo C.L."/>
            <person name="Doolittle W.F."/>
            <person name="Gogarten J.P."/>
            <person name="Noll K.M."/>
        </authorList>
    </citation>
    <scope>NUCLEOTIDE SEQUENCE [LARGE SCALE GENOMIC DNA]</scope>
    <source>
        <strain evidence="3">ATCC BAA-301 / DSM 14385 / NBRC 107922 / TMO</strain>
    </source>
</reference>
<dbReference type="PANTHER" id="PTHR42951:SF4">
    <property type="entry name" value="ACYL-COENZYME A THIOESTERASE MBLAC2"/>
    <property type="match status" value="1"/>
</dbReference>
<dbReference type="HOGENOM" id="CLU_056342_5_2_0"/>
<keyword evidence="3" id="KW-1185">Reference proteome</keyword>
<dbReference type="CDD" id="cd16282">
    <property type="entry name" value="metallo-hydrolase-like_MBL-fold"/>
    <property type="match status" value="1"/>
</dbReference>
<dbReference type="STRING" id="416591.Tlet_1828"/>
<organism evidence="2 3">
    <name type="scientific">Pseudothermotoga lettingae (strain ATCC BAA-301 / DSM 14385 / NBRC 107922 / TMO)</name>
    <name type="common">Thermotoga lettingae</name>
    <dbReference type="NCBI Taxonomy" id="416591"/>
    <lineage>
        <taxon>Bacteria</taxon>
        <taxon>Thermotogati</taxon>
        <taxon>Thermotogota</taxon>
        <taxon>Thermotogae</taxon>
        <taxon>Thermotogales</taxon>
        <taxon>Thermotogaceae</taxon>
        <taxon>Pseudothermotoga</taxon>
    </lineage>
</organism>
<accession>A8F898</accession>
<proteinExistence type="predicted"/>
<dbReference type="KEGG" id="tle:Tlet_1828"/>
<dbReference type="Pfam" id="PF00753">
    <property type="entry name" value="Lactamase_B"/>
    <property type="match status" value="1"/>
</dbReference>
<evidence type="ECO:0000259" key="1">
    <source>
        <dbReference type="SMART" id="SM00849"/>
    </source>
</evidence>
<dbReference type="eggNOG" id="COG0491">
    <property type="taxonomic scope" value="Bacteria"/>
</dbReference>
<dbReference type="EMBL" id="CP000812">
    <property type="protein sequence ID" value="ABV34382.1"/>
    <property type="molecule type" value="Genomic_DNA"/>
</dbReference>
<dbReference type="InterPro" id="IPR050855">
    <property type="entry name" value="NDM-1-like"/>
</dbReference>
<protein>
    <submittedName>
        <fullName evidence="2">Beta-lactamase domain protein</fullName>
    </submittedName>
</protein>
<dbReference type="AlphaFoldDB" id="A8F898"/>
<gene>
    <name evidence="2" type="ordered locus">Tlet_1828</name>
</gene>
<dbReference type="PANTHER" id="PTHR42951">
    <property type="entry name" value="METALLO-BETA-LACTAMASE DOMAIN-CONTAINING"/>
    <property type="match status" value="1"/>
</dbReference>
<dbReference type="InterPro" id="IPR001279">
    <property type="entry name" value="Metallo-B-lactamas"/>
</dbReference>
<dbReference type="SMART" id="SM00849">
    <property type="entry name" value="Lactamase_B"/>
    <property type="match status" value="1"/>
</dbReference>